<reference evidence="1" key="1">
    <citation type="submission" date="2016-01" db="EMBL/GenBank/DDBJ databases">
        <authorList>
            <person name="Peeters C."/>
        </authorList>
    </citation>
    <scope>NUCLEOTIDE SEQUENCE [LARGE SCALE GENOMIC DNA]</scope>
    <source>
        <strain evidence="1">LMG 29318</strain>
    </source>
</reference>
<evidence type="ECO:0000313" key="1">
    <source>
        <dbReference type="EMBL" id="SAK61438.1"/>
    </source>
</evidence>
<name>A0A158AU11_9BURK</name>
<evidence type="ECO:0000313" key="2">
    <source>
        <dbReference type="Proteomes" id="UP000054870"/>
    </source>
</evidence>
<dbReference type="EMBL" id="FCOF02000009">
    <property type="protein sequence ID" value="SAK61438.1"/>
    <property type="molecule type" value="Genomic_DNA"/>
</dbReference>
<dbReference type="Pfam" id="PF05930">
    <property type="entry name" value="Phage_AlpA"/>
    <property type="match status" value="1"/>
</dbReference>
<gene>
    <name evidence="1" type="ORF">AWB75_02625</name>
</gene>
<dbReference type="AlphaFoldDB" id="A0A158AU11"/>
<keyword evidence="2" id="KW-1185">Reference proteome</keyword>
<organism evidence="1 2">
    <name type="scientific">Caballeronia catudaia</name>
    <dbReference type="NCBI Taxonomy" id="1777136"/>
    <lineage>
        <taxon>Bacteria</taxon>
        <taxon>Pseudomonadati</taxon>
        <taxon>Pseudomonadota</taxon>
        <taxon>Betaproteobacteria</taxon>
        <taxon>Burkholderiales</taxon>
        <taxon>Burkholderiaceae</taxon>
        <taxon>Caballeronia</taxon>
    </lineage>
</organism>
<dbReference type="Proteomes" id="UP000054870">
    <property type="component" value="Unassembled WGS sequence"/>
</dbReference>
<dbReference type="InterPro" id="IPR010260">
    <property type="entry name" value="AlpA"/>
</dbReference>
<dbReference type="RefSeq" id="WP_061124503.1">
    <property type="nucleotide sequence ID" value="NZ_FCOF02000009.1"/>
</dbReference>
<sequence>MAKAATTQHTDGVFPPPDSLPLDGFTRWSTLKSIVPNSREWVRLREKEGRFPKRVHLSLRCTAWPNRELHKWLADPLNYRAAPAANSTEVA</sequence>
<protein>
    <submittedName>
        <fullName evidence="1">Transcriptional regulator</fullName>
    </submittedName>
</protein>
<proteinExistence type="predicted"/>
<dbReference type="OrthoDB" id="8548202at2"/>
<comment type="caution">
    <text evidence="1">The sequence shown here is derived from an EMBL/GenBank/DDBJ whole genome shotgun (WGS) entry which is preliminary data.</text>
</comment>
<accession>A0A158AU11</accession>